<dbReference type="Pfam" id="PF01641">
    <property type="entry name" value="SelR"/>
    <property type="match status" value="1"/>
</dbReference>
<sequence>MKRRTFLQGMSLASALPVTMLFIPDQSLAITVNGAPIERLKKSPKEWRSLVSPEAFRVLFHEHTEDPGSSELSHEHREGTFICAACYLPLFESQYKYESGSGWPSFTQPISGHISTKRDFKLIILRIEYHCTRCGGHQGHVFKDGPPPRNERWCNNGVALKFIQKADQLPALRG</sequence>
<evidence type="ECO:0000259" key="4">
    <source>
        <dbReference type="PROSITE" id="PS51790"/>
    </source>
</evidence>
<dbReference type="AlphaFoldDB" id="A0A1H5XEM4"/>
<dbReference type="GO" id="GO:0005737">
    <property type="term" value="C:cytoplasm"/>
    <property type="evidence" value="ECO:0007669"/>
    <property type="project" value="TreeGrafter"/>
</dbReference>
<accession>A0A1H5XEM4</accession>
<gene>
    <name evidence="5" type="ORF">SAMN05216334_12638</name>
</gene>
<dbReference type="SUPFAM" id="SSF51316">
    <property type="entry name" value="Mss4-like"/>
    <property type="match status" value="1"/>
</dbReference>
<dbReference type="RefSeq" id="WP_103967296.1">
    <property type="nucleotide sequence ID" value="NZ_FNUX01000026.1"/>
</dbReference>
<feature type="domain" description="MsrB" evidence="4">
    <location>
        <begin position="44"/>
        <end position="165"/>
    </location>
</feature>
<dbReference type="EMBL" id="FNUX01000026">
    <property type="protein sequence ID" value="SEG09656.1"/>
    <property type="molecule type" value="Genomic_DNA"/>
</dbReference>
<proteinExistence type="predicted"/>
<evidence type="ECO:0000313" key="6">
    <source>
        <dbReference type="Proteomes" id="UP000236753"/>
    </source>
</evidence>
<comment type="catalytic activity">
    <reaction evidence="3">
        <text>L-methionyl-[protein] + [thioredoxin]-disulfide + H2O = L-methionyl-(R)-S-oxide-[protein] + [thioredoxin]-dithiol</text>
        <dbReference type="Rhea" id="RHEA:24164"/>
        <dbReference type="Rhea" id="RHEA-COMP:10698"/>
        <dbReference type="Rhea" id="RHEA-COMP:10700"/>
        <dbReference type="Rhea" id="RHEA-COMP:12313"/>
        <dbReference type="Rhea" id="RHEA-COMP:12314"/>
        <dbReference type="ChEBI" id="CHEBI:15377"/>
        <dbReference type="ChEBI" id="CHEBI:16044"/>
        <dbReference type="ChEBI" id="CHEBI:29950"/>
        <dbReference type="ChEBI" id="CHEBI:45764"/>
        <dbReference type="ChEBI" id="CHEBI:50058"/>
        <dbReference type="EC" id="1.8.4.12"/>
    </reaction>
</comment>
<dbReference type="EC" id="1.8.4.12" evidence="1"/>
<name>A0A1H5XEM4_9PROT</name>
<dbReference type="PROSITE" id="PS51790">
    <property type="entry name" value="MSRB"/>
    <property type="match status" value="1"/>
</dbReference>
<reference evidence="5 6" key="1">
    <citation type="submission" date="2016-10" db="EMBL/GenBank/DDBJ databases">
        <authorList>
            <person name="de Groot N.N."/>
        </authorList>
    </citation>
    <scope>NUCLEOTIDE SEQUENCE [LARGE SCALE GENOMIC DNA]</scope>
    <source>
        <strain evidence="5 6">Nm13</strain>
    </source>
</reference>
<dbReference type="GO" id="GO:0033743">
    <property type="term" value="F:peptide-methionine (R)-S-oxide reductase activity"/>
    <property type="evidence" value="ECO:0007669"/>
    <property type="project" value="UniProtKB-EC"/>
</dbReference>
<evidence type="ECO:0000313" key="5">
    <source>
        <dbReference type="EMBL" id="SEG09656.1"/>
    </source>
</evidence>
<dbReference type="Proteomes" id="UP000236753">
    <property type="component" value="Unassembled WGS sequence"/>
</dbReference>
<dbReference type="InterPro" id="IPR011057">
    <property type="entry name" value="Mss4-like_sf"/>
</dbReference>
<dbReference type="InterPro" id="IPR028427">
    <property type="entry name" value="Met_Sox_Rdtase_MsrB"/>
</dbReference>
<dbReference type="PANTHER" id="PTHR10173">
    <property type="entry name" value="METHIONINE SULFOXIDE REDUCTASE"/>
    <property type="match status" value="1"/>
</dbReference>
<dbReference type="PANTHER" id="PTHR10173:SF57">
    <property type="entry name" value="PEPTIDE-METHIONINE (R)-S-OXIDE REDUCTASE"/>
    <property type="match status" value="1"/>
</dbReference>
<evidence type="ECO:0000256" key="3">
    <source>
        <dbReference type="ARBA" id="ARBA00048488"/>
    </source>
</evidence>
<keyword evidence="2" id="KW-0560">Oxidoreductase</keyword>
<dbReference type="GO" id="GO:0030091">
    <property type="term" value="P:protein repair"/>
    <property type="evidence" value="ECO:0007669"/>
    <property type="project" value="InterPro"/>
</dbReference>
<dbReference type="InterPro" id="IPR002579">
    <property type="entry name" value="Met_Sox_Rdtase_MsrB_dom"/>
</dbReference>
<evidence type="ECO:0000256" key="2">
    <source>
        <dbReference type="ARBA" id="ARBA00023002"/>
    </source>
</evidence>
<dbReference type="GO" id="GO:0006979">
    <property type="term" value="P:response to oxidative stress"/>
    <property type="evidence" value="ECO:0007669"/>
    <property type="project" value="InterPro"/>
</dbReference>
<dbReference type="Gene3D" id="2.170.150.20">
    <property type="entry name" value="Peptide methionine sulfoxide reductase"/>
    <property type="match status" value="1"/>
</dbReference>
<dbReference type="NCBIfam" id="TIGR00357">
    <property type="entry name" value="peptide-methionine (R)-S-oxide reductase MsrB"/>
    <property type="match status" value="1"/>
</dbReference>
<organism evidence="5 6">
    <name type="scientific">Nitrosomonas ureae</name>
    <dbReference type="NCBI Taxonomy" id="44577"/>
    <lineage>
        <taxon>Bacteria</taxon>
        <taxon>Pseudomonadati</taxon>
        <taxon>Pseudomonadota</taxon>
        <taxon>Betaproteobacteria</taxon>
        <taxon>Nitrosomonadales</taxon>
        <taxon>Nitrosomonadaceae</taxon>
        <taxon>Nitrosomonas</taxon>
    </lineage>
</organism>
<evidence type="ECO:0000256" key="1">
    <source>
        <dbReference type="ARBA" id="ARBA00012499"/>
    </source>
</evidence>
<protein>
    <recommendedName>
        <fullName evidence="1">peptide-methionine (R)-S-oxide reductase</fullName>
        <ecNumber evidence="1">1.8.4.12</ecNumber>
    </recommendedName>
</protein>
<dbReference type="OrthoDB" id="4174719at2"/>